<dbReference type="Pfam" id="PF13908">
    <property type="entry name" value="Shisa_N"/>
    <property type="match status" value="1"/>
</dbReference>
<evidence type="ECO:0000259" key="2">
    <source>
        <dbReference type="Pfam" id="PF13908"/>
    </source>
</evidence>
<proteinExistence type="predicted"/>
<reference evidence="3" key="2">
    <citation type="submission" date="2025-09" db="UniProtKB">
        <authorList>
            <consortium name="Ensembl"/>
        </authorList>
    </citation>
    <scope>IDENTIFICATION</scope>
</reference>
<dbReference type="Proteomes" id="UP000261540">
    <property type="component" value="Unplaced"/>
</dbReference>
<keyword evidence="1" id="KW-0812">Transmembrane</keyword>
<dbReference type="Ensembl" id="ENSPKIT00000016443.1">
    <property type="protein sequence ID" value="ENSPKIP00000035510.1"/>
    <property type="gene ID" value="ENSPKIG00000014449.1"/>
</dbReference>
<dbReference type="GeneTree" id="ENSGT00950000185474"/>
<feature type="domain" description="Shisa N-terminal" evidence="2">
    <location>
        <begin position="3"/>
        <end position="49"/>
    </location>
</feature>
<keyword evidence="1" id="KW-0472">Membrane</keyword>
<dbReference type="AlphaFoldDB" id="A0A3B3SYN3"/>
<feature type="transmembrane region" description="Helical" evidence="1">
    <location>
        <begin position="69"/>
        <end position="92"/>
    </location>
</feature>
<sequence>MLCEGYSDTQRRQHSGFHCPRLSDFPDLSYCCWQGDDLKHCCNQSQYQSIMNSSMLENNSMGFGHSRPVCLLVVLLYGALVMVLMVVDLLWFCHTRGLTVEASALTKYHTCPRWLAGLLVPKGNQAHLCHSNRNLTLPQQKVPQESPHLHGNWTNTTSCSHLSIQKTELSILLRDKL</sequence>
<keyword evidence="4" id="KW-1185">Reference proteome</keyword>
<reference evidence="3" key="1">
    <citation type="submission" date="2025-08" db="UniProtKB">
        <authorList>
            <consortium name="Ensembl"/>
        </authorList>
    </citation>
    <scope>IDENTIFICATION</scope>
</reference>
<dbReference type="InterPro" id="IPR053891">
    <property type="entry name" value="Shisa_N"/>
</dbReference>
<accession>A0A3B3SYN3</accession>
<evidence type="ECO:0000313" key="3">
    <source>
        <dbReference type="Ensembl" id="ENSPKIP00000035510.1"/>
    </source>
</evidence>
<evidence type="ECO:0000313" key="4">
    <source>
        <dbReference type="Proteomes" id="UP000261540"/>
    </source>
</evidence>
<name>A0A3B3SYN3_9TELE</name>
<protein>
    <recommendedName>
        <fullName evidence="2">Shisa N-terminal domain-containing protein</fullName>
    </recommendedName>
</protein>
<organism evidence="3 4">
    <name type="scientific">Paramormyrops kingsleyae</name>
    <dbReference type="NCBI Taxonomy" id="1676925"/>
    <lineage>
        <taxon>Eukaryota</taxon>
        <taxon>Metazoa</taxon>
        <taxon>Chordata</taxon>
        <taxon>Craniata</taxon>
        <taxon>Vertebrata</taxon>
        <taxon>Euteleostomi</taxon>
        <taxon>Actinopterygii</taxon>
        <taxon>Neopterygii</taxon>
        <taxon>Teleostei</taxon>
        <taxon>Osteoglossocephala</taxon>
        <taxon>Osteoglossomorpha</taxon>
        <taxon>Osteoglossiformes</taxon>
        <taxon>Mormyridae</taxon>
        <taxon>Paramormyrops</taxon>
    </lineage>
</organism>
<keyword evidence="1" id="KW-1133">Transmembrane helix</keyword>
<evidence type="ECO:0000256" key="1">
    <source>
        <dbReference type="SAM" id="Phobius"/>
    </source>
</evidence>